<dbReference type="EMBL" id="JAUSRF010000016">
    <property type="protein sequence ID" value="MDP9839472.1"/>
    <property type="molecule type" value="Genomic_DNA"/>
</dbReference>
<evidence type="ECO:0000256" key="2">
    <source>
        <dbReference type="PROSITE-ProRule" id="PRU00703"/>
    </source>
</evidence>
<dbReference type="PANTHER" id="PTHR43080:SF2">
    <property type="entry name" value="CBS DOMAIN-CONTAINING PROTEIN"/>
    <property type="match status" value="1"/>
</dbReference>
<keyword evidence="1 2" id="KW-0129">CBS domain</keyword>
<sequence length="144" mass="15549">MPQTVKSMLDAKGRNVVAVSRDQTLSEVATILNEKQIGAVVVTSLEGRIAGIFTERDLVRAIAREGAAVLEKPVSSSMTTSVTHCREDNTDDELMEIMTAGRFRHVPVEADGTLVGIISIGDVVKSRISEIEHEAEQIKAYIAG</sequence>
<dbReference type="InterPro" id="IPR044725">
    <property type="entry name" value="CBSX3_CBS_dom"/>
</dbReference>
<dbReference type="RefSeq" id="WP_306838084.1">
    <property type="nucleotide sequence ID" value="NZ_JAUSRF010000016.1"/>
</dbReference>
<dbReference type="Proteomes" id="UP001241472">
    <property type="component" value="Unassembled WGS sequence"/>
</dbReference>
<proteinExistence type="predicted"/>
<accession>A0ABT9PYG2</accession>
<dbReference type="InterPro" id="IPR051257">
    <property type="entry name" value="Diverse_CBS-Domain"/>
</dbReference>
<dbReference type="CDD" id="cd04623">
    <property type="entry name" value="CBS_pair_bac_euk"/>
    <property type="match status" value="1"/>
</dbReference>
<organism evidence="4 5">
    <name type="scientific">Neorhizobium huautlense</name>
    <dbReference type="NCBI Taxonomy" id="67774"/>
    <lineage>
        <taxon>Bacteria</taxon>
        <taxon>Pseudomonadati</taxon>
        <taxon>Pseudomonadota</taxon>
        <taxon>Alphaproteobacteria</taxon>
        <taxon>Hyphomicrobiales</taxon>
        <taxon>Rhizobiaceae</taxon>
        <taxon>Rhizobium/Agrobacterium group</taxon>
        <taxon>Neorhizobium</taxon>
    </lineage>
</organism>
<keyword evidence="5" id="KW-1185">Reference proteome</keyword>
<evidence type="ECO:0000256" key="1">
    <source>
        <dbReference type="ARBA" id="ARBA00023122"/>
    </source>
</evidence>
<dbReference type="PROSITE" id="PS51371">
    <property type="entry name" value="CBS"/>
    <property type="match status" value="2"/>
</dbReference>
<dbReference type="SMART" id="SM00116">
    <property type="entry name" value="CBS"/>
    <property type="match status" value="2"/>
</dbReference>
<evidence type="ECO:0000313" key="4">
    <source>
        <dbReference type="EMBL" id="MDP9839472.1"/>
    </source>
</evidence>
<protein>
    <submittedName>
        <fullName evidence="4">CBS domain-containing protein</fullName>
    </submittedName>
</protein>
<dbReference type="InterPro" id="IPR000644">
    <property type="entry name" value="CBS_dom"/>
</dbReference>
<name>A0ABT9PYG2_9HYPH</name>
<feature type="domain" description="CBS" evidence="3">
    <location>
        <begin position="78"/>
        <end position="136"/>
    </location>
</feature>
<dbReference type="PANTHER" id="PTHR43080">
    <property type="entry name" value="CBS DOMAIN-CONTAINING PROTEIN CBSX3, MITOCHONDRIAL"/>
    <property type="match status" value="1"/>
</dbReference>
<feature type="domain" description="CBS" evidence="3">
    <location>
        <begin position="8"/>
        <end position="69"/>
    </location>
</feature>
<evidence type="ECO:0000259" key="3">
    <source>
        <dbReference type="PROSITE" id="PS51371"/>
    </source>
</evidence>
<evidence type="ECO:0000313" key="5">
    <source>
        <dbReference type="Proteomes" id="UP001241472"/>
    </source>
</evidence>
<dbReference type="Gene3D" id="3.10.580.10">
    <property type="entry name" value="CBS-domain"/>
    <property type="match status" value="1"/>
</dbReference>
<dbReference type="SUPFAM" id="SSF54631">
    <property type="entry name" value="CBS-domain pair"/>
    <property type="match status" value="1"/>
</dbReference>
<comment type="caution">
    <text evidence="4">The sequence shown here is derived from an EMBL/GenBank/DDBJ whole genome shotgun (WGS) entry which is preliminary data.</text>
</comment>
<dbReference type="Pfam" id="PF00571">
    <property type="entry name" value="CBS"/>
    <property type="match status" value="2"/>
</dbReference>
<dbReference type="InterPro" id="IPR046342">
    <property type="entry name" value="CBS_dom_sf"/>
</dbReference>
<reference evidence="4 5" key="1">
    <citation type="submission" date="2023-07" db="EMBL/GenBank/DDBJ databases">
        <title>Sorghum-associated microbial communities from plants grown in Nebraska, USA.</title>
        <authorList>
            <person name="Schachtman D."/>
        </authorList>
    </citation>
    <scope>NUCLEOTIDE SEQUENCE [LARGE SCALE GENOMIC DNA]</scope>
    <source>
        <strain evidence="4 5">DS1307</strain>
    </source>
</reference>
<gene>
    <name evidence="4" type="ORF">J2T09_004248</name>
</gene>